<sequence>MALSYANYEGTGTLKNFGVPSPYLSRQHVVVTVDSNIVAFTWPDTLRPRQAPHGCARKRRGKVTKEGELVPVKPQAATLNVIRQFPKDNDTEAVPGHNAGMTALAQAAARHLHFPRPSEDEQGLPQ</sequence>
<accession>A0ABQ6CXX1</accession>
<dbReference type="Proteomes" id="UP001156882">
    <property type="component" value="Unassembled WGS sequence"/>
</dbReference>
<evidence type="ECO:0000313" key="3">
    <source>
        <dbReference type="Proteomes" id="UP001156882"/>
    </source>
</evidence>
<gene>
    <name evidence="2" type="ORF">GCM10007874_68960</name>
</gene>
<dbReference type="InterPro" id="IPR005604">
    <property type="entry name" value="Phage_T7_tail_fibre-like_N"/>
</dbReference>
<feature type="domain" description="Bacteriophage T7 tail fibre protein-like N-terminal" evidence="1">
    <location>
        <begin position="3"/>
        <end position="46"/>
    </location>
</feature>
<comment type="caution">
    <text evidence="2">The sequence shown here is derived from an EMBL/GenBank/DDBJ whole genome shotgun (WGS) entry which is preliminary data.</text>
</comment>
<keyword evidence="3" id="KW-1185">Reference proteome</keyword>
<evidence type="ECO:0000313" key="2">
    <source>
        <dbReference type="EMBL" id="GLS23875.1"/>
    </source>
</evidence>
<name>A0ABQ6CXX1_9HYPH</name>
<proteinExistence type="predicted"/>
<reference evidence="3" key="1">
    <citation type="journal article" date="2019" name="Int. J. Syst. Evol. Microbiol.">
        <title>The Global Catalogue of Microorganisms (GCM) 10K type strain sequencing project: providing services to taxonomists for standard genome sequencing and annotation.</title>
        <authorList>
            <consortium name="The Broad Institute Genomics Platform"/>
            <consortium name="The Broad Institute Genome Sequencing Center for Infectious Disease"/>
            <person name="Wu L."/>
            <person name="Ma J."/>
        </authorList>
    </citation>
    <scope>NUCLEOTIDE SEQUENCE [LARGE SCALE GENOMIC DNA]</scope>
    <source>
        <strain evidence="3">NBRC 101365</strain>
    </source>
</reference>
<evidence type="ECO:0000259" key="1">
    <source>
        <dbReference type="Pfam" id="PF03906"/>
    </source>
</evidence>
<dbReference type="Pfam" id="PF03906">
    <property type="entry name" value="Phage_T7_tail"/>
    <property type="match status" value="1"/>
</dbReference>
<organism evidence="2 3">
    <name type="scientific">Labrys miyagiensis</name>
    <dbReference type="NCBI Taxonomy" id="346912"/>
    <lineage>
        <taxon>Bacteria</taxon>
        <taxon>Pseudomonadati</taxon>
        <taxon>Pseudomonadota</taxon>
        <taxon>Alphaproteobacteria</taxon>
        <taxon>Hyphomicrobiales</taxon>
        <taxon>Xanthobacteraceae</taxon>
        <taxon>Labrys</taxon>
    </lineage>
</organism>
<dbReference type="EMBL" id="BSPC01000088">
    <property type="protein sequence ID" value="GLS23875.1"/>
    <property type="molecule type" value="Genomic_DNA"/>
</dbReference>
<protein>
    <recommendedName>
        <fullName evidence="1">Bacteriophage T7 tail fibre protein-like N-terminal domain-containing protein</fullName>
    </recommendedName>
</protein>